<name>A0A0B5IYH6_9VIRU</name>
<dbReference type="GeneID" id="23462855"/>
<evidence type="ECO:0000313" key="2">
    <source>
        <dbReference type="EMBL" id="AJF97938.1"/>
    </source>
</evidence>
<dbReference type="EMBL" id="KP136319">
    <property type="protein sequence ID" value="AJF97938.1"/>
    <property type="molecule type" value="Genomic_DNA"/>
</dbReference>
<dbReference type="KEGG" id="vg:23462855"/>
<dbReference type="Proteomes" id="UP000202511">
    <property type="component" value="Segment"/>
</dbReference>
<reference evidence="2 3" key="1">
    <citation type="journal article" date="2015" name="Parasitol. Res.">
        <title>Viruses in close associations with free-living amoebae.</title>
        <authorList>
            <person name="Scheid P."/>
        </authorList>
    </citation>
    <scope>NUCLEOTIDE SEQUENCE [LARGE SCALE GENOMIC DNA]</scope>
    <source>
        <strain evidence="2">KlaHel</strain>
    </source>
</reference>
<proteinExistence type="predicted"/>
<organism evidence="2 3">
    <name type="scientific">Pandoravirus inopinatum</name>
    <dbReference type="NCBI Taxonomy" id="1605721"/>
    <lineage>
        <taxon>Viruses</taxon>
        <taxon>Pandoravirus</taxon>
    </lineage>
</organism>
<protein>
    <submittedName>
        <fullName evidence="2">Uncharacterized protein</fullName>
    </submittedName>
</protein>
<accession>A0A0B5IYH6</accession>
<dbReference type="RefSeq" id="YP_009120173.1">
    <property type="nucleotide sequence ID" value="NC_026440.1"/>
</dbReference>
<sequence length="120" mass="13567">MPNIAPASVRQQQRLLPTWFRLSSFLFLFFSSVVDVVVSSAKVAEKRAMPVHEKGDSPEPRRREKKEETDDPKKKNQEIKKRDFGEPRDGQRCRKEMPGVCPNEAVAAVAGGRFSSARLP</sequence>
<evidence type="ECO:0000256" key="1">
    <source>
        <dbReference type="SAM" id="MobiDB-lite"/>
    </source>
</evidence>
<feature type="compositionally biased region" description="Basic and acidic residues" evidence="1">
    <location>
        <begin position="45"/>
        <end position="97"/>
    </location>
</feature>
<evidence type="ECO:0000313" key="3">
    <source>
        <dbReference type="Proteomes" id="UP000202511"/>
    </source>
</evidence>
<feature type="region of interest" description="Disordered" evidence="1">
    <location>
        <begin position="45"/>
        <end position="98"/>
    </location>
</feature>